<feature type="region of interest" description="Disordered" evidence="1">
    <location>
        <begin position="1"/>
        <end position="139"/>
    </location>
</feature>
<name>A0A286UEH6_9AGAM</name>
<dbReference type="OrthoDB" id="2563900at2759"/>
<dbReference type="STRING" id="2282107.A0A286UEH6"/>
<feature type="region of interest" description="Disordered" evidence="1">
    <location>
        <begin position="228"/>
        <end position="352"/>
    </location>
</feature>
<organism evidence="2 3">
    <name type="scientific">Pyrrhoderma noxium</name>
    <dbReference type="NCBI Taxonomy" id="2282107"/>
    <lineage>
        <taxon>Eukaryota</taxon>
        <taxon>Fungi</taxon>
        <taxon>Dikarya</taxon>
        <taxon>Basidiomycota</taxon>
        <taxon>Agaricomycotina</taxon>
        <taxon>Agaricomycetes</taxon>
        <taxon>Hymenochaetales</taxon>
        <taxon>Hymenochaetaceae</taxon>
        <taxon>Pyrrhoderma</taxon>
    </lineage>
</organism>
<evidence type="ECO:0000256" key="1">
    <source>
        <dbReference type="SAM" id="MobiDB-lite"/>
    </source>
</evidence>
<feature type="compositionally biased region" description="Polar residues" evidence="1">
    <location>
        <begin position="258"/>
        <end position="268"/>
    </location>
</feature>
<feature type="compositionally biased region" description="Polar residues" evidence="1">
    <location>
        <begin position="1"/>
        <end position="33"/>
    </location>
</feature>
<feature type="region of interest" description="Disordered" evidence="1">
    <location>
        <begin position="169"/>
        <end position="203"/>
    </location>
</feature>
<comment type="caution">
    <text evidence="2">The sequence shown here is derived from an EMBL/GenBank/DDBJ whole genome shotgun (WGS) entry which is preliminary data.</text>
</comment>
<feature type="compositionally biased region" description="Low complexity" evidence="1">
    <location>
        <begin position="177"/>
        <end position="198"/>
    </location>
</feature>
<protein>
    <submittedName>
        <fullName evidence="2">Uncharacterized protein</fullName>
    </submittedName>
</protein>
<reference evidence="2 3" key="1">
    <citation type="journal article" date="2017" name="Mol. Ecol.">
        <title>Comparative and population genomic landscape of Phellinus noxius: A hypervariable fungus causing root rot in trees.</title>
        <authorList>
            <person name="Chung C.L."/>
            <person name="Lee T.J."/>
            <person name="Akiba M."/>
            <person name="Lee H.H."/>
            <person name="Kuo T.H."/>
            <person name="Liu D."/>
            <person name="Ke H.M."/>
            <person name="Yokoi T."/>
            <person name="Roa M.B."/>
            <person name="Lu M.J."/>
            <person name="Chang Y.Y."/>
            <person name="Ann P.J."/>
            <person name="Tsai J.N."/>
            <person name="Chen C.Y."/>
            <person name="Tzean S.S."/>
            <person name="Ota Y."/>
            <person name="Hattori T."/>
            <person name="Sahashi N."/>
            <person name="Liou R.F."/>
            <person name="Kikuchi T."/>
            <person name="Tsai I.J."/>
        </authorList>
    </citation>
    <scope>NUCLEOTIDE SEQUENCE [LARGE SCALE GENOMIC DNA]</scope>
    <source>
        <strain evidence="2 3">FFPRI411160</strain>
    </source>
</reference>
<accession>A0A286UEH6</accession>
<evidence type="ECO:0000313" key="2">
    <source>
        <dbReference type="EMBL" id="PAV18003.1"/>
    </source>
</evidence>
<dbReference type="EMBL" id="NBII01000006">
    <property type="protein sequence ID" value="PAV18003.1"/>
    <property type="molecule type" value="Genomic_DNA"/>
</dbReference>
<feature type="compositionally biased region" description="Polar residues" evidence="1">
    <location>
        <begin position="279"/>
        <end position="309"/>
    </location>
</feature>
<sequence>MPLDPQQVTVQASSQSNKPTPEPQTQQSTSNATPRAGQTLDLRHITSNSNMAPPMKDRTVSASSDRSGRIMGLPQSLSPHRLGSRSPVSIPSSPTSVNSSSSAIFERDIEPPLSHHLTHPHPSNPHRTPRSKTTEPIDAGVPSVLDSAAELLTSTTDIEESLIAVEAPATSSAVCASRGTSVVGSPVGRGSRSPSPSGNSTRVRTSMLLNLPSPTQSSIVAVPLSPSSVVSGGRLGGSPPAPSSLSGGSPNVSPPPLQTNISATSPSSEPAIPGGFPPSASQVGSITPSSVGGSTQYESASSSPKTTTLEHPPHPFPSDPASPVTPTATNSFATSQQSRPQTSHPPSPSQTAHKRLSFLSYTDILASTPVTTQPLSALTSPATDVPPPHLPTVSLSVHAVGTRSVSASTAASMSGSARNSLVLDSVLAGHTHGKAAADVKEPTGGIGDDLGGEWEREGLGRGLEERLEALMAIGPGKA</sequence>
<feature type="compositionally biased region" description="Polar residues" evidence="1">
    <location>
        <begin position="324"/>
        <end position="333"/>
    </location>
</feature>
<keyword evidence="3" id="KW-1185">Reference proteome</keyword>
<dbReference type="AlphaFoldDB" id="A0A286UEH6"/>
<evidence type="ECO:0000313" key="3">
    <source>
        <dbReference type="Proteomes" id="UP000217199"/>
    </source>
</evidence>
<dbReference type="Proteomes" id="UP000217199">
    <property type="component" value="Unassembled WGS sequence"/>
</dbReference>
<dbReference type="InParanoid" id="A0A286UEH6"/>
<feature type="compositionally biased region" description="Low complexity" evidence="1">
    <location>
        <begin position="84"/>
        <end position="102"/>
    </location>
</feature>
<gene>
    <name evidence="2" type="ORF">PNOK_0648900</name>
</gene>
<proteinExistence type="predicted"/>